<keyword evidence="3" id="KW-0804">Transcription</keyword>
<comment type="caution">
    <text evidence="6">The sequence shown here is derived from an EMBL/GenBank/DDBJ whole genome shotgun (WGS) entry which is preliminary data.</text>
</comment>
<evidence type="ECO:0000313" key="6">
    <source>
        <dbReference type="EMBL" id="NKY18612.1"/>
    </source>
</evidence>
<dbReference type="Pfam" id="PF00356">
    <property type="entry name" value="LacI"/>
    <property type="match status" value="1"/>
</dbReference>
<evidence type="ECO:0000313" key="7">
    <source>
        <dbReference type="Proteomes" id="UP000582646"/>
    </source>
</evidence>
<name>A0A846X316_9ACTN</name>
<dbReference type="InterPro" id="IPR028082">
    <property type="entry name" value="Peripla_BP_I"/>
</dbReference>
<dbReference type="PANTHER" id="PTHR30146:SF153">
    <property type="entry name" value="LACTOSE OPERON REPRESSOR"/>
    <property type="match status" value="1"/>
</dbReference>
<dbReference type="SUPFAM" id="SSF47413">
    <property type="entry name" value="lambda repressor-like DNA-binding domains"/>
    <property type="match status" value="1"/>
</dbReference>
<reference evidence="6 7" key="1">
    <citation type="submission" date="2020-04" db="EMBL/GenBank/DDBJ databases">
        <title>MicrobeNet Type strains.</title>
        <authorList>
            <person name="Nicholson A.C."/>
        </authorList>
    </citation>
    <scope>NUCLEOTIDE SEQUENCE [LARGE SCALE GENOMIC DNA]</scope>
    <source>
        <strain evidence="6 7">DSM 44113</strain>
    </source>
</reference>
<dbReference type="GO" id="GO:0003700">
    <property type="term" value="F:DNA-binding transcription factor activity"/>
    <property type="evidence" value="ECO:0007669"/>
    <property type="project" value="TreeGrafter"/>
</dbReference>
<dbReference type="EMBL" id="JAAXOQ010000010">
    <property type="protein sequence ID" value="NKY18612.1"/>
    <property type="molecule type" value="Genomic_DNA"/>
</dbReference>
<keyword evidence="7" id="KW-1185">Reference proteome</keyword>
<feature type="region of interest" description="Disordered" evidence="4">
    <location>
        <begin position="316"/>
        <end position="336"/>
    </location>
</feature>
<dbReference type="InterPro" id="IPR046335">
    <property type="entry name" value="LacI/GalR-like_sensor"/>
</dbReference>
<evidence type="ECO:0000259" key="5">
    <source>
        <dbReference type="PROSITE" id="PS50932"/>
    </source>
</evidence>
<dbReference type="InterPro" id="IPR000843">
    <property type="entry name" value="HTH_LacI"/>
</dbReference>
<dbReference type="Pfam" id="PF13377">
    <property type="entry name" value="Peripla_BP_3"/>
    <property type="match status" value="1"/>
</dbReference>
<dbReference type="Gene3D" id="1.10.260.40">
    <property type="entry name" value="lambda repressor-like DNA-binding domains"/>
    <property type="match status" value="1"/>
</dbReference>
<feature type="domain" description="HTH lacI-type" evidence="5">
    <location>
        <begin position="2"/>
        <end position="56"/>
    </location>
</feature>
<sequence length="336" mass="35488">MATMADVARLAGVTRSTVSYTISGSRPISDETRRRVLAAMEELDYTPNVLAQGLAGSRTSLLGLLVPSEFLGLGVDAGGYLSAAADEARSSGRRLLLLPGPADDAGFVEETVRQGLVDGVVVMEVYRRDVRVDHLRGTETPFVLLGRTDDTAGTAFCDADFDASAESAFTHLAELGHREVALVARGEGVKRIEEPGVVARSRAAEIAAAARHGMGLRRYPIAQTFAAGWEAFDEIRASAATAVLLHNEPAGLGFVSAAAARGVVIPRDLSVITVHTGPEVGELSRPRLTSVGPDHLAMARRAVQFLVRRIDGAPPESLQSLSEPRFIDRGSTAGPA</sequence>
<evidence type="ECO:0000256" key="2">
    <source>
        <dbReference type="ARBA" id="ARBA00023125"/>
    </source>
</evidence>
<keyword evidence="1" id="KW-0805">Transcription regulation</keyword>
<dbReference type="AlphaFoldDB" id="A0A846X316"/>
<dbReference type="InterPro" id="IPR010982">
    <property type="entry name" value="Lambda_DNA-bd_dom_sf"/>
</dbReference>
<evidence type="ECO:0000256" key="3">
    <source>
        <dbReference type="ARBA" id="ARBA00023163"/>
    </source>
</evidence>
<dbReference type="GO" id="GO:0000976">
    <property type="term" value="F:transcription cis-regulatory region binding"/>
    <property type="evidence" value="ECO:0007669"/>
    <property type="project" value="TreeGrafter"/>
</dbReference>
<organism evidence="6 7">
    <name type="scientific">Tsukamurella spumae</name>
    <dbReference type="NCBI Taxonomy" id="44753"/>
    <lineage>
        <taxon>Bacteria</taxon>
        <taxon>Bacillati</taxon>
        <taxon>Actinomycetota</taxon>
        <taxon>Actinomycetes</taxon>
        <taxon>Mycobacteriales</taxon>
        <taxon>Tsukamurellaceae</taxon>
        <taxon>Tsukamurella</taxon>
    </lineage>
</organism>
<dbReference type="Gene3D" id="3.40.50.2300">
    <property type="match status" value="2"/>
</dbReference>
<evidence type="ECO:0000256" key="4">
    <source>
        <dbReference type="SAM" id="MobiDB-lite"/>
    </source>
</evidence>
<dbReference type="SMART" id="SM00354">
    <property type="entry name" value="HTH_LACI"/>
    <property type="match status" value="1"/>
</dbReference>
<dbReference type="CDD" id="cd01392">
    <property type="entry name" value="HTH_LacI"/>
    <property type="match status" value="1"/>
</dbReference>
<dbReference type="Proteomes" id="UP000582646">
    <property type="component" value="Unassembled WGS sequence"/>
</dbReference>
<protein>
    <submittedName>
        <fullName evidence="6">LacI family transcriptional regulator</fullName>
    </submittedName>
</protein>
<keyword evidence="2" id="KW-0238">DNA-binding</keyword>
<accession>A0A846X316</accession>
<dbReference type="PANTHER" id="PTHR30146">
    <property type="entry name" value="LACI-RELATED TRANSCRIPTIONAL REPRESSOR"/>
    <property type="match status" value="1"/>
</dbReference>
<dbReference type="PROSITE" id="PS50932">
    <property type="entry name" value="HTH_LACI_2"/>
    <property type="match status" value="1"/>
</dbReference>
<gene>
    <name evidence="6" type="ORF">HF999_09540</name>
</gene>
<dbReference type="SUPFAM" id="SSF53822">
    <property type="entry name" value="Periplasmic binding protein-like I"/>
    <property type="match status" value="1"/>
</dbReference>
<proteinExistence type="predicted"/>
<evidence type="ECO:0000256" key="1">
    <source>
        <dbReference type="ARBA" id="ARBA00023015"/>
    </source>
</evidence>